<dbReference type="Proteomes" id="UP000886400">
    <property type="component" value="Unassembled WGS sequence"/>
</dbReference>
<dbReference type="Pfam" id="PF04055">
    <property type="entry name" value="Radical_SAM"/>
    <property type="match status" value="1"/>
</dbReference>
<dbReference type="PANTHER" id="PTHR43075">
    <property type="entry name" value="FORMATE LYASE ACTIVATING ENZYME, PUTATIVE (AFU_ORTHOLOGUE AFUA_2G15630)-RELATED"/>
    <property type="match status" value="1"/>
</dbReference>
<keyword evidence="5" id="KW-0411">Iron-sulfur</keyword>
<evidence type="ECO:0000313" key="7">
    <source>
        <dbReference type="EMBL" id="HHS48990.1"/>
    </source>
</evidence>
<proteinExistence type="predicted"/>
<organism evidence="7">
    <name type="scientific">Desulfurella acetivorans</name>
    <dbReference type="NCBI Taxonomy" id="33002"/>
    <lineage>
        <taxon>Bacteria</taxon>
        <taxon>Pseudomonadati</taxon>
        <taxon>Campylobacterota</taxon>
        <taxon>Desulfurellia</taxon>
        <taxon>Desulfurellales</taxon>
        <taxon>Desulfurellaceae</taxon>
        <taxon>Desulfurella</taxon>
    </lineage>
</organism>
<name>A0A7C6E8N2_DESAE</name>
<dbReference type="GO" id="GO:0046872">
    <property type="term" value="F:metal ion binding"/>
    <property type="evidence" value="ECO:0007669"/>
    <property type="project" value="UniProtKB-KW"/>
</dbReference>
<protein>
    <submittedName>
        <fullName evidence="7">Radical SAM protein</fullName>
    </submittedName>
</protein>
<dbReference type="SUPFAM" id="SSF102114">
    <property type="entry name" value="Radical SAM enzymes"/>
    <property type="match status" value="1"/>
</dbReference>
<dbReference type="InterPro" id="IPR058240">
    <property type="entry name" value="rSAM_sf"/>
</dbReference>
<keyword evidence="3" id="KW-0479">Metal-binding</keyword>
<dbReference type="PANTHER" id="PTHR43075:SF1">
    <property type="entry name" value="FORMATE LYASE ACTIVATING ENZYME, PUTATIVE (AFU_ORTHOLOGUE AFUA_2G15630)-RELATED"/>
    <property type="match status" value="1"/>
</dbReference>
<dbReference type="Gene3D" id="3.20.20.70">
    <property type="entry name" value="Aldolase class I"/>
    <property type="match status" value="1"/>
</dbReference>
<evidence type="ECO:0000256" key="3">
    <source>
        <dbReference type="ARBA" id="ARBA00022723"/>
    </source>
</evidence>
<dbReference type="InterPro" id="IPR007197">
    <property type="entry name" value="rSAM"/>
</dbReference>
<feature type="domain" description="Radical SAM core" evidence="6">
    <location>
        <begin position="25"/>
        <end position="157"/>
    </location>
</feature>
<comment type="cofactor">
    <cofactor evidence="1">
        <name>[4Fe-4S] cluster</name>
        <dbReference type="ChEBI" id="CHEBI:49883"/>
    </cofactor>
</comment>
<dbReference type="EMBL" id="DRZX01000194">
    <property type="protein sequence ID" value="HHS48990.1"/>
    <property type="molecule type" value="Genomic_DNA"/>
</dbReference>
<dbReference type="GO" id="GO:0051536">
    <property type="term" value="F:iron-sulfur cluster binding"/>
    <property type="evidence" value="ECO:0007669"/>
    <property type="project" value="UniProtKB-KW"/>
</dbReference>
<dbReference type="InterPro" id="IPR013785">
    <property type="entry name" value="Aldolase_TIM"/>
</dbReference>
<gene>
    <name evidence="7" type="ORF">ENM99_03930</name>
</gene>
<dbReference type="GO" id="GO:0003824">
    <property type="term" value="F:catalytic activity"/>
    <property type="evidence" value="ECO:0007669"/>
    <property type="project" value="InterPro"/>
</dbReference>
<evidence type="ECO:0000256" key="5">
    <source>
        <dbReference type="ARBA" id="ARBA00023014"/>
    </source>
</evidence>
<evidence type="ECO:0000256" key="2">
    <source>
        <dbReference type="ARBA" id="ARBA00022691"/>
    </source>
</evidence>
<sequence length="249" mass="28148">MEIASFNLHFGEEPPISGTLGSGTVFFAGCNMACVFCQNYPISQLKSAYKVVDEYALSDIFLELQNRKSHNINLVTPSHLVHLICKAIDIARQKGLNIPICYNTSSYDKAEVIEFLKDYVDIYLADLKYADNDLAKRYSGVADYFEVATKAILKMQETKGSLVLQNNLATKGLIIRHLVLPNSIDNSKRVLDWVVNYIENPTISLMKQYFPTYKAFDYPEISKKLVSAQWNEILEYAYKLGIGGYIQVA</sequence>
<keyword evidence="4" id="KW-0408">Iron</keyword>
<dbReference type="SFLD" id="SFLDS00029">
    <property type="entry name" value="Radical_SAM"/>
    <property type="match status" value="1"/>
</dbReference>
<dbReference type="InterPro" id="IPR040085">
    <property type="entry name" value="MJ0674-like"/>
</dbReference>
<reference evidence="7" key="1">
    <citation type="journal article" date="2020" name="mSystems">
        <title>Genome- and Community-Level Interaction Insights into Carbon Utilization and Element Cycling Functions of Hydrothermarchaeota in Hydrothermal Sediment.</title>
        <authorList>
            <person name="Zhou Z."/>
            <person name="Liu Y."/>
            <person name="Xu W."/>
            <person name="Pan J."/>
            <person name="Luo Z.H."/>
            <person name="Li M."/>
        </authorList>
    </citation>
    <scope>NUCLEOTIDE SEQUENCE [LARGE SCALE GENOMIC DNA]</scope>
    <source>
        <strain evidence="7">SpSt-1135</strain>
    </source>
</reference>
<keyword evidence="2" id="KW-0949">S-adenosyl-L-methionine</keyword>
<evidence type="ECO:0000256" key="1">
    <source>
        <dbReference type="ARBA" id="ARBA00001966"/>
    </source>
</evidence>
<dbReference type="AlphaFoldDB" id="A0A7C6E8N2"/>
<comment type="caution">
    <text evidence="7">The sequence shown here is derived from an EMBL/GenBank/DDBJ whole genome shotgun (WGS) entry which is preliminary data.</text>
</comment>
<evidence type="ECO:0000259" key="6">
    <source>
        <dbReference type="Pfam" id="PF04055"/>
    </source>
</evidence>
<evidence type="ECO:0000256" key="4">
    <source>
        <dbReference type="ARBA" id="ARBA00023004"/>
    </source>
</evidence>
<accession>A0A7C6E8N2</accession>